<accession>A0AAW3W5X5</accession>
<dbReference type="Proteomes" id="UP001194098">
    <property type="component" value="Unassembled WGS sequence"/>
</dbReference>
<dbReference type="Gene3D" id="1.10.10.60">
    <property type="entry name" value="Homeodomain-like"/>
    <property type="match status" value="1"/>
</dbReference>
<dbReference type="RefSeq" id="WP_171780193.1">
    <property type="nucleotide sequence ID" value="NZ_JABAGV010000010.1"/>
</dbReference>
<name>A0AAW3W5X5_CLOBE</name>
<gene>
    <name evidence="1" type="ORF">HGI39_05735</name>
</gene>
<organism evidence="1 2">
    <name type="scientific">Clostridium beijerinckii</name>
    <name type="common">Clostridium MP</name>
    <dbReference type="NCBI Taxonomy" id="1520"/>
    <lineage>
        <taxon>Bacteria</taxon>
        <taxon>Bacillati</taxon>
        <taxon>Bacillota</taxon>
        <taxon>Clostridia</taxon>
        <taxon>Eubacteriales</taxon>
        <taxon>Clostridiaceae</taxon>
        <taxon>Clostridium</taxon>
    </lineage>
</organism>
<protein>
    <recommendedName>
        <fullName evidence="3">Helix-turn-helix domain-containing protein</fullName>
    </recommendedName>
</protein>
<sequence length="159" mass="18032">MDLTNLRPLSAADKLQLLKSTGGLTMLANSLAQGHSLRQIADIIGVTTKTMYRWQATYPEIFAEIAPYKQAAYRIICAYDAHNTIKGYIHSAYRTPQDLWNSQYIRDYFGSWGINGDKYYPQCLESLKNRSTYHLSNYTLIAYSRVSADGKIIPVVPII</sequence>
<dbReference type="AlphaFoldDB" id="A0AAW3W5X5"/>
<comment type="caution">
    <text evidence="1">The sequence shown here is derived from an EMBL/GenBank/DDBJ whole genome shotgun (WGS) entry which is preliminary data.</text>
</comment>
<proteinExistence type="predicted"/>
<reference evidence="1" key="1">
    <citation type="submission" date="2020-04" db="EMBL/GenBank/DDBJ databases">
        <authorList>
            <person name="Brown S."/>
        </authorList>
    </citation>
    <scope>NUCLEOTIDE SEQUENCE</scope>
    <source>
        <strain evidence="1">DJ015</strain>
    </source>
</reference>
<dbReference type="EMBL" id="JABAGV010000010">
    <property type="protein sequence ID" value="MBC2474215.1"/>
    <property type="molecule type" value="Genomic_DNA"/>
</dbReference>
<reference evidence="1" key="2">
    <citation type="journal article" date="2022" name="Nat. Biotechnol.">
        <title>Carbon-negative production of acetone and isopropanol by gas fermentation at industrial pilot scale.</title>
        <authorList>
            <person name="Liew F.E."/>
            <person name="Nogle R."/>
            <person name="Abdalla T."/>
            <person name="Rasor B.J."/>
            <person name="Canter C."/>
            <person name="Jensen R.O."/>
            <person name="Wang L."/>
            <person name="Strutz J."/>
            <person name="Chirania P."/>
            <person name="De Tissera S."/>
            <person name="Mueller A.P."/>
            <person name="Ruan Z."/>
            <person name="Gao A."/>
            <person name="Tran L."/>
            <person name="Engle N.L."/>
            <person name="Bromley J.C."/>
            <person name="Daniell J."/>
            <person name="Conrado R."/>
            <person name="Tschaplinski T.J."/>
            <person name="Giannone R.J."/>
            <person name="Hettich R.L."/>
            <person name="Karim A.S."/>
            <person name="Simpson S.D."/>
            <person name="Brown S.D."/>
            <person name="Leang C."/>
            <person name="Jewett M.C."/>
            <person name="Kopke M."/>
        </authorList>
    </citation>
    <scope>NUCLEOTIDE SEQUENCE</scope>
    <source>
        <strain evidence="1">DJ015</strain>
    </source>
</reference>
<evidence type="ECO:0000313" key="1">
    <source>
        <dbReference type="EMBL" id="MBC2474215.1"/>
    </source>
</evidence>
<evidence type="ECO:0008006" key="3">
    <source>
        <dbReference type="Google" id="ProtNLM"/>
    </source>
</evidence>
<evidence type="ECO:0000313" key="2">
    <source>
        <dbReference type="Proteomes" id="UP001194098"/>
    </source>
</evidence>